<evidence type="ECO:0000313" key="2">
    <source>
        <dbReference type="Proteomes" id="UP001055879"/>
    </source>
</evidence>
<dbReference type="EMBL" id="CM042055">
    <property type="protein sequence ID" value="KAI3702854.1"/>
    <property type="molecule type" value="Genomic_DNA"/>
</dbReference>
<gene>
    <name evidence="1" type="ORF">L6452_28607</name>
</gene>
<evidence type="ECO:0000313" key="1">
    <source>
        <dbReference type="EMBL" id="KAI3702854.1"/>
    </source>
</evidence>
<sequence>MESPATGRYIPQKSKKRVFPGSSSYMESKLEVNRALKREDKTSNRNEDGKVMISSGTSRAEEHHLINKIHFSMEVQSHKKGKGVISSELGVIEVDSDSDDGVSDSYIRKDYMDFYAGDYIYYDDEDEYYAILQSHFDNIDLPTGVEASLPGLFDSTKMKNTTTSPTQDIISSTGFVQSNFSSMGTLNLDKASRKHKVERFPSRSSTKDKHTSRSSRSSTCPSLQLRRDAMKVQSVKKPLKERLHKMSSGLGASSSRHRHGQLISKVPGSNTQAGVQAIDVEVNELVGVPEHGQIIPMEDVKLDQDSGVVGSSSKTGQLGNGDHVLRMNQKFKKFDIVKDHKDHHYAAKNSSTMQPPRNWAKKIQEEWRILKKNLPDMIFVRVYESRMDLLTAVIIGAEGTPYHDGLFFFDVCFPSNYPDVPPEVYYHSGGLRINPNLYNNGKVCLSLLNTWIGVHNENWIPGASTMLQVLVSIQGLILNAKPYFNEPGYKSTSGSVSGEKHSLQYNESTLVLSLKTMVYTMKNPPKHFEDLVIEHFRGRADAILMTCKAYCEGARVGCVVNKGKGEKEGCSRGFKRDVGQCMKMLVGEFKHIGVEDIEKLLEQEGIEDIEANPSLTKKIRAFFGM</sequence>
<keyword evidence="2" id="KW-1185">Reference proteome</keyword>
<protein>
    <submittedName>
        <fullName evidence="1">Uncharacterized protein</fullName>
    </submittedName>
</protein>
<dbReference type="Proteomes" id="UP001055879">
    <property type="component" value="Linkage Group LG09"/>
</dbReference>
<comment type="caution">
    <text evidence="1">The sequence shown here is derived from an EMBL/GenBank/DDBJ whole genome shotgun (WGS) entry which is preliminary data.</text>
</comment>
<reference evidence="2" key="1">
    <citation type="journal article" date="2022" name="Mol. Ecol. Resour.">
        <title>The genomes of chicory, endive, great burdock and yacon provide insights into Asteraceae palaeo-polyploidization history and plant inulin production.</title>
        <authorList>
            <person name="Fan W."/>
            <person name="Wang S."/>
            <person name="Wang H."/>
            <person name="Wang A."/>
            <person name="Jiang F."/>
            <person name="Liu H."/>
            <person name="Zhao H."/>
            <person name="Xu D."/>
            <person name="Zhang Y."/>
        </authorList>
    </citation>
    <scope>NUCLEOTIDE SEQUENCE [LARGE SCALE GENOMIC DNA]</scope>
    <source>
        <strain evidence="2">cv. Niubang</strain>
    </source>
</reference>
<accession>A0ACB8ZY07</accession>
<organism evidence="1 2">
    <name type="scientific">Arctium lappa</name>
    <name type="common">Greater burdock</name>
    <name type="synonym">Lappa major</name>
    <dbReference type="NCBI Taxonomy" id="4217"/>
    <lineage>
        <taxon>Eukaryota</taxon>
        <taxon>Viridiplantae</taxon>
        <taxon>Streptophyta</taxon>
        <taxon>Embryophyta</taxon>
        <taxon>Tracheophyta</taxon>
        <taxon>Spermatophyta</taxon>
        <taxon>Magnoliopsida</taxon>
        <taxon>eudicotyledons</taxon>
        <taxon>Gunneridae</taxon>
        <taxon>Pentapetalae</taxon>
        <taxon>asterids</taxon>
        <taxon>campanulids</taxon>
        <taxon>Asterales</taxon>
        <taxon>Asteraceae</taxon>
        <taxon>Carduoideae</taxon>
        <taxon>Cardueae</taxon>
        <taxon>Arctiinae</taxon>
        <taxon>Arctium</taxon>
    </lineage>
</organism>
<name>A0ACB8ZY07_ARCLA</name>
<reference evidence="1 2" key="2">
    <citation type="journal article" date="2022" name="Mol. Ecol. Resour.">
        <title>The genomes of chicory, endive, great burdock and yacon provide insights into Asteraceae paleo-polyploidization history and plant inulin production.</title>
        <authorList>
            <person name="Fan W."/>
            <person name="Wang S."/>
            <person name="Wang H."/>
            <person name="Wang A."/>
            <person name="Jiang F."/>
            <person name="Liu H."/>
            <person name="Zhao H."/>
            <person name="Xu D."/>
            <person name="Zhang Y."/>
        </authorList>
    </citation>
    <scope>NUCLEOTIDE SEQUENCE [LARGE SCALE GENOMIC DNA]</scope>
    <source>
        <strain evidence="2">cv. Niubang</strain>
    </source>
</reference>
<proteinExistence type="predicted"/>